<dbReference type="EMBL" id="AGWM01000011">
    <property type="protein sequence ID" value="EPD26679.1"/>
    <property type="molecule type" value="Genomic_DNA"/>
</dbReference>
<dbReference type="RefSeq" id="WP_016442918.1">
    <property type="nucleotide sequence ID" value="NZ_KE150263.1"/>
</dbReference>
<dbReference type="PRINTS" id="PR00080">
    <property type="entry name" value="SDRFAMILY"/>
</dbReference>
<keyword evidence="4" id="KW-1185">Reference proteome</keyword>
<gene>
    <name evidence="3" type="ORF">HMPREF9237_01305</name>
</gene>
<dbReference type="Pfam" id="PF13561">
    <property type="entry name" value="adh_short_C2"/>
    <property type="match status" value="1"/>
</dbReference>
<dbReference type="PANTHER" id="PTHR42879">
    <property type="entry name" value="3-OXOACYL-(ACYL-CARRIER-PROTEIN) REDUCTASE"/>
    <property type="match status" value="1"/>
</dbReference>
<evidence type="ECO:0000256" key="1">
    <source>
        <dbReference type="ARBA" id="ARBA00006484"/>
    </source>
</evidence>
<evidence type="ECO:0000313" key="4">
    <source>
        <dbReference type="Proteomes" id="UP000014393"/>
    </source>
</evidence>
<name>S2WFL2_9ACTO</name>
<dbReference type="InterPro" id="IPR050259">
    <property type="entry name" value="SDR"/>
</dbReference>
<dbReference type="InterPro" id="IPR002347">
    <property type="entry name" value="SDR_fam"/>
</dbReference>
<dbReference type="Proteomes" id="UP000014393">
    <property type="component" value="Unassembled WGS sequence"/>
</dbReference>
<dbReference type="PROSITE" id="PS00061">
    <property type="entry name" value="ADH_SHORT"/>
    <property type="match status" value="1"/>
</dbReference>
<dbReference type="AlphaFoldDB" id="S2WFL2"/>
<protein>
    <recommendedName>
        <fullName evidence="5">3-oxoacyl-[acyl-carrier-protein] reductase</fullName>
    </recommendedName>
</protein>
<dbReference type="eggNOG" id="COG1028">
    <property type="taxonomic scope" value="Bacteria"/>
</dbReference>
<dbReference type="FunFam" id="3.40.50.720:FF:000084">
    <property type="entry name" value="Short-chain dehydrogenase reductase"/>
    <property type="match status" value="1"/>
</dbReference>
<dbReference type="GO" id="GO:0032787">
    <property type="term" value="P:monocarboxylic acid metabolic process"/>
    <property type="evidence" value="ECO:0007669"/>
    <property type="project" value="UniProtKB-ARBA"/>
</dbReference>
<comment type="caution">
    <text evidence="3">The sequence shown here is derived from an EMBL/GenBank/DDBJ whole genome shotgun (WGS) entry which is preliminary data.</text>
</comment>
<dbReference type="Gene3D" id="3.40.50.720">
    <property type="entry name" value="NAD(P)-binding Rossmann-like Domain"/>
    <property type="match status" value="1"/>
</dbReference>
<dbReference type="PRINTS" id="PR00081">
    <property type="entry name" value="GDHRDH"/>
</dbReference>
<sequence>MSQKTAVITGAASGMGLTEAKLFAERGYKVALLDVNEDGLKSAVAEIREAGGKAQSFTIDLTDRDSIIATVAEVEKEFEYIDVLVNNAGVFDKYQASLDTPRERWDFLLAINLTSVFDMTNAVLPGMLKRGEGAVVNIASVAGIVAAKGGAAYTAAKHAVIGYTKHLASEYSKEGIRFNAVAPGTIVTPLVAGIVDSIPTDPVPLRRFGQPEEVAEAVFFLADGKAGFVNGTTLTVDGGFTIQ</sequence>
<evidence type="ECO:0008006" key="5">
    <source>
        <dbReference type="Google" id="ProtNLM"/>
    </source>
</evidence>
<evidence type="ECO:0000313" key="3">
    <source>
        <dbReference type="EMBL" id="EPD26679.1"/>
    </source>
</evidence>
<dbReference type="OrthoDB" id="3189729at2"/>
<accession>S2WFL2</accession>
<dbReference type="CDD" id="cd05233">
    <property type="entry name" value="SDR_c"/>
    <property type="match status" value="1"/>
</dbReference>
<dbReference type="GO" id="GO:0016491">
    <property type="term" value="F:oxidoreductase activity"/>
    <property type="evidence" value="ECO:0007669"/>
    <property type="project" value="UniProtKB-KW"/>
</dbReference>
<evidence type="ECO:0000256" key="2">
    <source>
        <dbReference type="ARBA" id="ARBA00023002"/>
    </source>
</evidence>
<proteinExistence type="inferred from homology"/>
<dbReference type="HOGENOM" id="CLU_010194_2_10_11"/>
<comment type="similarity">
    <text evidence="1">Belongs to the short-chain dehydrogenases/reductases (SDR) family.</text>
</comment>
<dbReference type="STRING" id="59505.FB03_02880"/>
<organism evidence="3 4">
    <name type="scientific">Actinotignum schaalii FB123-CNA-2</name>
    <dbReference type="NCBI Taxonomy" id="883067"/>
    <lineage>
        <taxon>Bacteria</taxon>
        <taxon>Bacillati</taxon>
        <taxon>Actinomycetota</taxon>
        <taxon>Actinomycetes</taxon>
        <taxon>Actinomycetales</taxon>
        <taxon>Actinomycetaceae</taxon>
        <taxon>Actinotignum</taxon>
    </lineage>
</organism>
<keyword evidence="2" id="KW-0560">Oxidoreductase</keyword>
<reference evidence="3 4" key="1">
    <citation type="submission" date="2013-05" db="EMBL/GenBank/DDBJ databases">
        <title>The Genome Sequence of Actinobaculum schaalii FB123-CNA2.</title>
        <authorList>
            <consortium name="The Broad Institute Genomics Platform"/>
            <person name="Earl A."/>
            <person name="Ward D."/>
            <person name="Feldgarden M."/>
            <person name="Gevers D."/>
            <person name="Saerens B."/>
            <person name="Vaneechoutte M."/>
            <person name="Walker B."/>
            <person name="Young S."/>
            <person name="Zeng Q."/>
            <person name="Gargeya S."/>
            <person name="Fitzgerald M."/>
            <person name="Haas B."/>
            <person name="Abouelleil A."/>
            <person name="Allen A.W."/>
            <person name="Alvarado L."/>
            <person name="Arachchi H.M."/>
            <person name="Berlin A.M."/>
            <person name="Chapman S.B."/>
            <person name="Gainer-Dewar J."/>
            <person name="Goldberg J."/>
            <person name="Griggs A."/>
            <person name="Gujja S."/>
            <person name="Hansen M."/>
            <person name="Howarth C."/>
            <person name="Imamovic A."/>
            <person name="Ireland A."/>
            <person name="Larimer J."/>
            <person name="McCowan C."/>
            <person name="Murphy C."/>
            <person name="Pearson M."/>
            <person name="Poon T.W."/>
            <person name="Priest M."/>
            <person name="Roberts A."/>
            <person name="Saif S."/>
            <person name="Shea T."/>
            <person name="Sisk P."/>
            <person name="Sykes S."/>
            <person name="Wortman J."/>
            <person name="Nusbaum C."/>
            <person name="Birren B."/>
        </authorList>
    </citation>
    <scope>NUCLEOTIDE SEQUENCE [LARGE SCALE GENOMIC DNA]</scope>
    <source>
        <strain evidence="3 4">FB123-CNA-2</strain>
    </source>
</reference>
<dbReference type="PATRIC" id="fig|883067.3.peg.1276"/>
<dbReference type="PANTHER" id="PTHR42879:SF2">
    <property type="entry name" value="3-OXOACYL-[ACYL-CARRIER-PROTEIN] REDUCTASE FABG"/>
    <property type="match status" value="1"/>
</dbReference>
<dbReference type="InterPro" id="IPR020904">
    <property type="entry name" value="Sc_DH/Rdtase_CS"/>
</dbReference>
<dbReference type="SUPFAM" id="SSF51735">
    <property type="entry name" value="NAD(P)-binding Rossmann-fold domains"/>
    <property type="match status" value="1"/>
</dbReference>
<dbReference type="InterPro" id="IPR036291">
    <property type="entry name" value="NAD(P)-bd_dom_sf"/>
</dbReference>